<proteinExistence type="predicted"/>
<accession>A0A5N4CM31</accession>
<evidence type="ECO:0000313" key="2">
    <source>
        <dbReference type="EMBL" id="KAB1259830.1"/>
    </source>
</evidence>
<organism evidence="2 3">
    <name type="scientific">Camelus dromedarius</name>
    <name type="common">Dromedary</name>
    <name type="synonym">Arabian camel</name>
    <dbReference type="NCBI Taxonomy" id="9838"/>
    <lineage>
        <taxon>Eukaryota</taxon>
        <taxon>Metazoa</taxon>
        <taxon>Chordata</taxon>
        <taxon>Craniata</taxon>
        <taxon>Vertebrata</taxon>
        <taxon>Euteleostomi</taxon>
        <taxon>Mammalia</taxon>
        <taxon>Eutheria</taxon>
        <taxon>Laurasiatheria</taxon>
        <taxon>Artiodactyla</taxon>
        <taxon>Tylopoda</taxon>
        <taxon>Camelidae</taxon>
        <taxon>Camelus</taxon>
    </lineage>
</organism>
<feature type="compositionally biased region" description="Polar residues" evidence="1">
    <location>
        <begin position="244"/>
        <end position="254"/>
    </location>
</feature>
<reference evidence="2 3" key="1">
    <citation type="journal article" date="2019" name="Mol. Ecol. Resour.">
        <title>Improving Illumina assemblies with Hi-C and long reads: an example with the North African dromedary.</title>
        <authorList>
            <person name="Elbers J.P."/>
            <person name="Rogers M.F."/>
            <person name="Perelman P.L."/>
            <person name="Proskuryakova A.A."/>
            <person name="Serdyukova N.A."/>
            <person name="Johnson W.E."/>
            <person name="Horin P."/>
            <person name="Corander J."/>
            <person name="Murphy D."/>
            <person name="Burger P.A."/>
        </authorList>
    </citation>
    <scope>NUCLEOTIDE SEQUENCE [LARGE SCALE GENOMIC DNA]</scope>
    <source>
        <strain evidence="2">Drom800</strain>
        <tissue evidence="2">Blood</tissue>
    </source>
</reference>
<protein>
    <submittedName>
        <fullName evidence="2">Dipeptidyl peptidase 9</fullName>
    </submittedName>
</protein>
<dbReference type="EMBL" id="JWIN03000022">
    <property type="protein sequence ID" value="KAB1259830.1"/>
    <property type="molecule type" value="Genomic_DNA"/>
</dbReference>
<feature type="region of interest" description="Disordered" evidence="1">
    <location>
        <begin position="209"/>
        <end position="258"/>
    </location>
</feature>
<keyword evidence="3" id="KW-1185">Reference proteome</keyword>
<dbReference type="Proteomes" id="UP000299084">
    <property type="component" value="Unassembled WGS sequence"/>
</dbReference>
<evidence type="ECO:0000313" key="3">
    <source>
        <dbReference type="Proteomes" id="UP000299084"/>
    </source>
</evidence>
<gene>
    <name evidence="2" type="ORF">Cadr_000025016</name>
</gene>
<dbReference type="AlphaFoldDB" id="A0A5N4CM31"/>
<feature type="compositionally biased region" description="Basic and acidic residues" evidence="1">
    <location>
        <begin position="211"/>
        <end position="221"/>
    </location>
</feature>
<name>A0A5N4CM31_CAMDR</name>
<sequence>MGRAPQQSSTAAAKLGLIVNKAPHDFQFVQKTDSRAPTPHALLPRSSGNEVISTTISKVEALLQLLPDAYGSERTPCYYSEIPRKVRKEACCSCPGSRAGSLPGHAHHGVYSREEELLRERKRLGVFGITSYDFHSESGLFPLPGQQQPLPLSGRGQERLHGEIALVAGAGVQLVQCPRRPRSAGVATFVIQEEIWTASLVLVGVPQPPGRVDRVQQEKELGSPSGRFFRRWSTSPGSPVDPGTQHTASSSSSAPALFVPTTESEERRAAFARALPRDFHAFSPLSSLDRFTTSFYPFPKQQGEDDLCFIRANECKTLLPLVQGPCCLEAPWLCTDPALQPWRKVTSLATPCHSQPPWGQRLAASANSLFTPAPAPTRMPSGEWGAVN</sequence>
<evidence type="ECO:0000256" key="1">
    <source>
        <dbReference type="SAM" id="MobiDB-lite"/>
    </source>
</evidence>
<comment type="caution">
    <text evidence="2">The sequence shown here is derived from an EMBL/GenBank/DDBJ whole genome shotgun (WGS) entry which is preliminary data.</text>
</comment>